<proteinExistence type="predicted"/>
<keyword evidence="3" id="KW-1185">Reference proteome</keyword>
<evidence type="ECO:0000313" key="3">
    <source>
        <dbReference type="Proteomes" id="UP000327013"/>
    </source>
</evidence>
<feature type="region of interest" description="Disordered" evidence="1">
    <location>
        <begin position="1"/>
        <end position="27"/>
    </location>
</feature>
<sequence length="52" mass="6048">MDWTKTKEAWPESDERQCKPPKLIKKPANPSIVSLDWEDPNTTPVILIQDKE</sequence>
<dbReference type="Proteomes" id="UP000327013">
    <property type="component" value="Chromosome 2"/>
</dbReference>
<name>A0A5N6QT11_9ROSI</name>
<evidence type="ECO:0000256" key="1">
    <source>
        <dbReference type="SAM" id="MobiDB-lite"/>
    </source>
</evidence>
<dbReference type="AlphaFoldDB" id="A0A5N6QT11"/>
<organism evidence="2 3">
    <name type="scientific">Carpinus fangiana</name>
    <dbReference type="NCBI Taxonomy" id="176857"/>
    <lineage>
        <taxon>Eukaryota</taxon>
        <taxon>Viridiplantae</taxon>
        <taxon>Streptophyta</taxon>
        <taxon>Embryophyta</taxon>
        <taxon>Tracheophyta</taxon>
        <taxon>Spermatophyta</taxon>
        <taxon>Magnoliopsida</taxon>
        <taxon>eudicotyledons</taxon>
        <taxon>Gunneridae</taxon>
        <taxon>Pentapetalae</taxon>
        <taxon>rosids</taxon>
        <taxon>fabids</taxon>
        <taxon>Fagales</taxon>
        <taxon>Betulaceae</taxon>
        <taxon>Carpinus</taxon>
    </lineage>
</organism>
<gene>
    <name evidence="2" type="ORF">FH972_005721</name>
</gene>
<feature type="compositionally biased region" description="Basic and acidic residues" evidence="1">
    <location>
        <begin position="1"/>
        <end position="18"/>
    </location>
</feature>
<dbReference type="EMBL" id="CM017322">
    <property type="protein sequence ID" value="KAE8009273.1"/>
    <property type="molecule type" value="Genomic_DNA"/>
</dbReference>
<reference evidence="2 3" key="1">
    <citation type="submission" date="2019-06" db="EMBL/GenBank/DDBJ databases">
        <title>A chromosomal-level reference genome of Carpinus fangiana (Coryloideae, Betulaceae).</title>
        <authorList>
            <person name="Yang X."/>
            <person name="Wang Z."/>
            <person name="Zhang L."/>
            <person name="Hao G."/>
            <person name="Liu J."/>
            <person name="Yang Y."/>
        </authorList>
    </citation>
    <scope>NUCLEOTIDE SEQUENCE [LARGE SCALE GENOMIC DNA]</scope>
    <source>
        <strain evidence="2">Cfa_2016G</strain>
        <tissue evidence="2">Leaf</tissue>
    </source>
</reference>
<protein>
    <submittedName>
        <fullName evidence="2">Uncharacterized protein</fullName>
    </submittedName>
</protein>
<evidence type="ECO:0000313" key="2">
    <source>
        <dbReference type="EMBL" id="KAE8009273.1"/>
    </source>
</evidence>
<accession>A0A5N6QT11</accession>